<keyword evidence="5" id="KW-1185">Reference proteome</keyword>
<keyword evidence="2" id="KW-0472">Membrane</keyword>
<gene>
    <name evidence="4" type="ORF">GND95_05040</name>
</gene>
<keyword evidence="2" id="KW-1133">Transmembrane helix</keyword>
<feature type="transmembrane region" description="Helical" evidence="2">
    <location>
        <begin position="21"/>
        <end position="40"/>
    </location>
</feature>
<dbReference type="InterPro" id="IPR004474">
    <property type="entry name" value="LytR_CpsA_psr"/>
</dbReference>
<reference evidence="4 5" key="1">
    <citation type="submission" date="2019-12" db="EMBL/GenBank/DDBJ databases">
        <title>Defluviitalea raffinosedens, isolated from a biogas fermenter, genome sequencing and characterization.</title>
        <authorList>
            <person name="Rettenmaier R."/>
            <person name="Schneider M."/>
            <person name="Neuhaus K."/>
            <person name="Liebl W."/>
            <person name="Zverlov V."/>
        </authorList>
    </citation>
    <scope>NUCLEOTIDE SEQUENCE [LARGE SCALE GENOMIC DNA]</scope>
    <source>
        <strain evidence="4 5">249c-K6</strain>
    </source>
</reference>
<dbReference type="InterPro" id="IPR050922">
    <property type="entry name" value="LytR/CpsA/Psr_CW_biosynth"/>
</dbReference>
<evidence type="ECO:0000256" key="2">
    <source>
        <dbReference type="SAM" id="Phobius"/>
    </source>
</evidence>
<feature type="domain" description="Cell envelope-related transcriptional attenuator" evidence="3">
    <location>
        <begin position="97"/>
        <end position="246"/>
    </location>
</feature>
<organism evidence="4 5">
    <name type="scientific">Defluviitalea raffinosedens</name>
    <dbReference type="NCBI Taxonomy" id="1450156"/>
    <lineage>
        <taxon>Bacteria</taxon>
        <taxon>Bacillati</taxon>
        <taxon>Bacillota</taxon>
        <taxon>Clostridia</taxon>
        <taxon>Lachnospirales</taxon>
        <taxon>Defluviitaleaceae</taxon>
        <taxon>Defluviitalea</taxon>
    </lineage>
</organism>
<evidence type="ECO:0000256" key="1">
    <source>
        <dbReference type="ARBA" id="ARBA00006068"/>
    </source>
</evidence>
<accession>A0A7C8HF71</accession>
<name>A0A7C8HF71_9FIRM</name>
<dbReference type="EMBL" id="WSLF01000003">
    <property type="protein sequence ID" value="KAE9635513.1"/>
    <property type="molecule type" value="Genomic_DNA"/>
</dbReference>
<dbReference type="NCBIfam" id="TIGR00350">
    <property type="entry name" value="lytR_cpsA_psr"/>
    <property type="match status" value="1"/>
</dbReference>
<dbReference type="PANTHER" id="PTHR33392:SF6">
    <property type="entry name" value="POLYISOPRENYL-TEICHOIC ACID--PEPTIDOGLYCAN TEICHOIC ACID TRANSFERASE TAGU"/>
    <property type="match status" value="1"/>
</dbReference>
<protein>
    <recommendedName>
        <fullName evidence="3">Cell envelope-related transcriptional attenuator domain-containing protein</fullName>
    </recommendedName>
</protein>
<dbReference type="PANTHER" id="PTHR33392">
    <property type="entry name" value="POLYISOPRENYL-TEICHOIC ACID--PEPTIDOGLYCAN TEICHOIC ACID TRANSFERASE TAGU"/>
    <property type="match status" value="1"/>
</dbReference>
<dbReference type="Pfam" id="PF03816">
    <property type="entry name" value="LytR_cpsA_psr"/>
    <property type="match status" value="1"/>
</dbReference>
<dbReference type="Proteomes" id="UP000483018">
    <property type="component" value="Unassembled WGS sequence"/>
</dbReference>
<dbReference type="Gene3D" id="3.40.630.190">
    <property type="entry name" value="LCP protein"/>
    <property type="match status" value="1"/>
</dbReference>
<comment type="caution">
    <text evidence="4">The sequence shown here is derived from an EMBL/GenBank/DDBJ whole genome shotgun (WGS) entry which is preliminary data.</text>
</comment>
<keyword evidence="2" id="KW-0812">Transmembrane</keyword>
<evidence type="ECO:0000313" key="5">
    <source>
        <dbReference type="Proteomes" id="UP000483018"/>
    </source>
</evidence>
<sequence>MRGKNVEDTNNSLKSHNNIKKIVTIIIGIIVVLGSFLLFIRTSDSKGQELESDENIIDSDKIKQEIVKEDKNKDKKNHEPQNITGLIIGLDESKVLTDVVMVVHFDPTSKEIRLISIPRDFYVDFEDPRFSSIKENNPNIKVNYSKLTEVYNRIKDKDKAVKAIKEIAEQIVGFPLDYYVKIDLDGFKAVIDLVGGVEVELPNGDTQILDSEKAEEFVRNRYGHADGDFGRIRMQQLVIKSLTKKIMEMRNPVEISKVVREGYKNIETDFSLLDGMKYIQYLLDVKSEDIFQNKNMVTIPTKGEKIDGIWYEMQDKEKTKEILDKLFEL</sequence>
<evidence type="ECO:0000259" key="3">
    <source>
        <dbReference type="Pfam" id="PF03816"/>
    </source>
</evidence>
<evidence type="ECO:0000313" key="4">
    <source>
        <dbReference type="EMBL" id="KAE9635513.1"/>
    </source>
</evidence>
<dbReference type="AlphaFoldDB" id="A0A7C8HF71"/>
<comment type="similarity">
    <text evidence="1">Belongs to the LytR/CpsA/Psr (LCP) family.</text>
</comment>
<proteinExistence type="inferred from homology"/>